<proteinExistence type="predicted"/>
<dbReference type="Proteomes" id="UP000482960">
    <property type="component" value="Unassembled WGS sequence"/>
</dbReference>
<accession>A0A6V8L2F1</accession>
<keyword evidence="3" id="KW-1185">Reference proteome</keyword>
<dbReference type="EMBL" id="BLPG01000001">
    <property type="protein sequence ID" value="GFJ89108.1"/>
    <property type="molecule type" value="Genomic_DNA"/>
</dbReference>
<evidence type="ECO:0000313" key="2">
    <source>
        <dbReference type="EMBL" id="GFJ89108.1"/>
    </source>
</evidence>
<organism evidence="2 3">
    <name type="scientific">Phytohabitans rumicis</name>
    <dbReference type="NCBI Taxonomy" id="1076125"/>
    <lineage>
        <taxon>Bacteria</taxon>
        <taxon>Bacillati</taxon>
        <taxon>Actinomycetota</taxon>
        <taxon>Actinomycetes</taxon>
        <taxon>Micromonosporales</taxon>
        <taxon>Micromonosporaceae</taxon>
    </lineage>
</organism>
<reference evidence="2 3" key="2">
    <citation type="submission" date="2020-03" db="EMBL/GenBank/DDBJ databases">
        <authorList>
            <person name="Ichikawa N."/>
            <person name="Kimura A."/>
            <person name="Kitahashi Y."/>
            <person name="Uohara A."/>
        </authorList>
    </citation>
    <scope>NUCLEOTIDE SEQUENCE [LARGE SCALE GENOMIC DNA]</scope>
    <source>
        <strain evidence="2 3">NBRC 108638</strain>
    </source>
</reference>
<comment type="caution">
    <text evidence="2">The sequence shown here is derived from an EMBL/GenBank/DDBJ whole genome shotgun (WGS) entry which is preliminary data.</text>
</comment>
<name>A0A6V8L2F1_9ACTN</name>
<evidence type="ECO:0000256" key="1">
    <source>
        <dbReference type="SAM" id="MobiDB-lite"/>
    </source>
</evidence>
<sequence>MVAQEQAGGGAPAQSVQPESTASTGPSFAHPTPEWVASLPTDPDELRAKLRGEMGDEDAWSTDHQVWSAMQEFYASSDLLLSPQVRAGLLRAFTGLRGITSSEVQVDGRRLVAVRHTERESGDEILFDPATGHAVGLRSVTMSSKVTLVEPPNGPALDPGVMYQATWTQKVVSAVGAR</sequence>
<dbReference type="AlphaFoldDB" id="A0A6V8L2F1"/>
<reference evidence="2 3" key="1">
    <citation type="submission" date="2020-03" db="EMBL/GenBank/DDBJ databases">
        <title>Whole genome shotgun sequence of Phytohabitans rumicis NBRC 108638.</title>
        <authorList>
            <person name="Komaki H."/>
            <person name="Tamura T."/>
        </authorList>
    </citation>
    <scope>NUCLEOTIDE SEQUENCE [LARGE SCALE GENOMIC DNA]</scope>
    <source>
        <strain evidence="2 3">NBRC 108638</strain>
    </source>
</reference>
<gene>
    <name evidence="2" type="ORF">Prum_027500</name>
</gene>
<evidence type="ECO:0000313" key="3">
    <source>
        <dbReference type="Proteomes" id="UP000482960"/>
    </source>
</evidence>
<protein>
    <submittedName>
        <fullName evidence="2">Uncharacterized protein</fullName>
    </submittedName>
</protein>
<dbReference type="RefSeq" id="WP_173076723.1">
    <property type="nucleotide sequence ID" value="NZ_BLPG01000001.1"/>
</dbReference>
<feature type="compositionally biased region" description="Polar residues" evidence="1">
    <location>
        <begin position="15"/>
        <end position="26"/>
    </location>
</feature>
<feature type="region of interest" description="Disordered" evidence="1">
    <location>
        <begin position="1"/>
        <end position="41"/>
    </location>
</feature>